<reference evidence="2 3" key="1">
    <citation type="submission" date="2016-07" db="EMBL/GenBank/DDBJ databases">
        <title>Pervasive Adenine N6-methylation of Active Genes in Fungi.</title>
        <authorList>
            <consortium name="DOE Joint Genome Institute"/>
            <person name="Mondo S.J."/>
            <person name="Dannebaum R.O."/>
            <person name="Kuo R.C."/>
            <person name="Labutti K."/>
            <person name="Haridas S."/>
            <person name="Kuo A."/>
            <person name="Salamov A."/>
            <person name="Ahrendt S.R."/>
            <person name="Lipzen A."/>
            <person name="Sullivan W."/>
            <person name="Andreopoulos W.B."/>
            <person name="Clum A."/>
            <person name="Lindquist E."/>
            <person name="Daum C."/>
            <person name="Ramamoorthy G.K."/>
            <person name="Gryganskyi A."/>
            <person name="Culley D."/>
            <person name="Magnuson J.K."/>
            <person name="James T.Y."/>
            <person name="O'Malley M.A."/>
            <person name="Stajich J.E."/>
            <person name="Spatafora J.W."/>
            <person name="Visel A."/>
            <person name="Grigoriev I.V."/>
        </authorList>
    </citation>
    <scope>NUCLEOTIDE SEQUENCE [LARGE SCALE GENOMIC DNA]</scope>
    <source>
        <strain evidence="2 3">CBS 115471</strain>
    </source>
</reference>
<proteinExistence type="predicted"/>
<name>A0A1Y1ZUV8_9PLEO</name>
<feature type="compositionally biased region" description="Polar residues" evidence="1">
    <location>
        <begin position="89"/>
        <end position="98"/>
    </location>
</feature>
<dbReference type="AlphaFoldDB" id="A0A1Y1ZUV8"/>
<evidence type="ECO:0000313" key="2">
    <source>
        <dbReference type="EMBL" id="ORY13994.1"/>
    </source>
</evidence>
<protein>
    <submittedName>
        <fullName evidence="2">Uncharacterized protein</fullName>
    </submittedName>
</protein>
<evidence type="ECO:0000313" key="3">
    <source>
        <dbReference type="Proteomes" id="UP000193144"/>
    </source>
</evidence>
<dbReference type="Proteomes" id="UP000193144">
    <property type="component" value="Unassembled WGS sequence"/>
</dbReference>
<accession>A0A1Y1ZUV8</accession>
<keyword evidence="3" id="KW-1185">Reference proteome</keyword>
<sequence>MHRKARDMFAFLACHHDMSEVVQPTRPSFLIAPPARAQQQGVLTYRIKGERMSPSRKNNLSTPWPREPTSCHARSHKPRPCSSAPPSHPSNCRTNASSQPKSLNVARLSCHISITPLPHNGMIRGRAADPASAKFSRNRSPDEAKTCSGRIRILCVCVTH</sequence>
<organism evidence="2 3">
    <name type="scientific">Clohesyomyces aquaticus</name>
    <dbReference type="NCBI Taxonomy" id="1231657"/>
    <lineage>
        <taxon>Eukaryota</taxon>
        <taxon>Fungi</taxon>
        <taxon>Dikarya</taxon>
        <taxon>Ascomycota</taxon>
        <taxon>Pezizomycotina</taxon>
        <taxon>Dothideomycetes</taxon>
        <taxon>Pleosporomycetidae</taxon>
        <taxon>Pleosporales</taxon>
        <taxon>Lindgomycetaceae</taxon>
        <taxon>Clohesyomyces</taxon>
    </lineage>
</organism>
<comment type="caution">
    <text evidence="2">The sequence shown here is derived from an EMBL/GenBank/DDBJ whole genome shotgun (WGS) entry which is preliminary data.</text>
</comment>
<evidence type="ECO:0000256" key="1">
    <source>
        <dbReference type="SAM" id="MobiDB-lite"/>
    </source>
</evidence>
<gene>
    <name evidence="2" type="ORF">BCR34DRAFT_560947</name>
</gene>
<dbReference type="EMBL" id="MCFA01000036">
    <property type="protein sequence ID" value="ORY13994.1"/>
    <property type="molecule type" value="Genomic_DNA"/>
</dbReference>
<feature type="region of interest" description="Disordered" evidence="1">
    <location>
        <begin position="48"/>
        <end position="98"/>
    </location>
</feature>